<dbReference type="AlphaFoldDB" id="A0A7Z0TVG0"/>
<evidence type="ECO:0000313" key="3">
    <source>
        <dbReference type="Proteomes" id="UP000564836"/>
    </source>
</evidence>
<organism evidence="1">
    <name type="scientific">Bradyrhizobium barranii subsp. barranii</name>
    <dbReference type="NCBI Taxonomy" id="2823807"/>
    <lineage>
        <taxon>Bacteria</taxon>
        <taxon>Pseudomonadati</taxon>
        <taxon>Pseudomonadota</taxon>
        <taxon>Alphaproteobacteria</taxon>
        <taxon>Hyphomicrobiales</taxon>
        <taxon>Nitrobacteraceae</taxon>
        <taxon>Bradyrhizobium</taxon>
        <taxon>Bradyrhizobium barranii</taxon>
    </lineage>
</organism>
<reference evidence="1" key="2">
    <citation type="submission" date="2020-06" db="EMBL/GenBank/DDBJ databases">
        <title>Whole Genome Sequence of Bradyrhizobium sp. Strain 323S2.</title>
        <authorList>
            <person name="Bromfield E.S.P."/>
        </authorList>
    </citation>
    <scope>NUCLEOTIDE SEQUENCE [LARGE SCALE GENOMIC DNA]</scope>
    <source>
        <strain evidence="1">323S2</strain>
    </source>
</reference>
<reference evidence="2 3" key="1">
    <citation type="journal article" date="2017" name="Syst. Appl. Microbiol.">
        <title>Soybeans inoculated with root zone soils of Canadian native legumes harbour diverse and novel Bradyrhizobium spp. that possess agricultural potential.</title>
        <authorList>
            <person name="Bromfield E.S.P."/>
            <person name="Cloutier S."/>
            <person name="Tambong J.T."/>
            <person name="Tran Thi T.V."/>
        </authorList>
    </citation>
    <scope>NUCLEOTIDE SEQUENCE [LARGE SCALE GENOMIC DNA]</scope>
    <source>
        <strain evidence="2 3">323S2</strain>
    </source>
</reference>
<dbReference type="RefSeq" id="WP_166342059.1">
    <property type="nucleotide sequence ID" value="NZ_CP088280.1"/>
</dbReference>
<reference evidence="2 3" key="3">
    <citation type="journal article" date="2022" name="Int. J. Syst. Evol. Microbiol.">
        <title>Strains of Bradyrhizobium barranii sp. nov. associated with legumes native to Canada are symbionts of soybeans and belong to different subspecies (subsp. barranii subsp. nov. and subsp. apii subsp. nov.) and symbiovars (sv. glycinearum and sv. septentrionale).</title>
        <authorList>
            <person name="Bromfield E.S.P."/>
            <person name="Cloutier S."/>
            <person name="Wasai-Hara S."/>
            <person name="Minamisawa K."/>
        </authorList>
    </citation>
    <scope>NUCLEOTIDE SEQUENCE [LARGE SCALE GENOMIC DNA]</scope>
    <source>
        <strain evidence="2 3">323S2</strain>
    </source>
</reference>
<name>A0A7Z0TVG0_9BRAD</name>
<evidence type="ECO:0000313" key="1">
    <source>
        <dbReference type="EMBL" id="NYY95597.1"/>
    </source>
</evidence>
<protein>
    <submittedName>
        <fullName evidence="1">Uncharacterized protein</fullName>
    </submittedName>
</protein>
<dbReference type="Proteomes" id="UP000564836">
    <property type="component" value="Chromosome"/>
</dbReference>
<dbReference type="EMBL" id="CP088280">
    <property type="protein sequence ID" value="UGX97601.1"/>
    <property type="molecule type" value="Genomic_DNA"/>
</dbReference>
<sequence>MPVRKRKNRRKQAAGTLDDWEWALEMGWPLTGDLWGICELDEHGYPDREAARDAWLRFGAQIMARWRAEHPNGSRYACWGFEQFGEPPCR</sequence>
<proteinExistence type="predicted"/>
<evidence type="ECO:0000313" key="2">
    <source>
        <dbReference type="EMBL" id="UGX97601.1"/>
    </source>
</evidence>
<accession>A0A7Z0TVG0</accession>
<dbReference type="EMBL" id="JACBFH010000001">
    <property type="protein sequence ID" value="NYY95597.1"/>
    <property type="molecule type" value="Genomic_DNA"/>
</dbReference>
<gene>
    <name evidence="2" type="ORF">G6321_00021675</name>
    <name evidence="1" type="ORF">G6321_46515</name>
</gene>